<dbReference type="InParanoid" id="B0DW67"/>
<evidence type="ECO:0000313" key="3">
    <source>
        <dbReference type="Proteomes" id="UP000001194"/>
    </source>
</evidence>
<sequence length="104" mass="11627">MAESRNCHLSGLQDYPVTLTCIIDPFTENVVFAKCFASLTQSDVRQIIQRVNGSYCPPCLKSDNGEEWSDDQLSGSGTQQQNEIITSSDRGRKGHHLHLRAWST</sequence>
<dbReference type="EMBL" id="DS547142">
    <property type="protein sequence ID" value="EDR01130.1"/>
    <property type="molecule type" value="Genomic_DNA"/>
</dbReference>
<dbReference type="GeneID" id="6083867"/>
<feature type="region of interest" description="Disordered" evidence="1">
    <location>
        <begin position="67"/>
        <end position="96"/>
    </location>
</feature>
<accession>B0DW67</accession>
<dbReference type="HOGENOM" id="CLU_2250610_0_0_1"/>
<dbReference type="KEGG" id="lbc:LACBIDRAFT_333522"/>
<dbReference type="AlphaFoldDB" id="B0DW67"/>
<dbReference type="Proteomes" id="UP000001194">
    <property type="component" value="Unassembled WGS sequence"/>
</dbReference>
<reference evidence="2 3" key="1">
    <citation type="journal article" date="2008" name="Nature">
        <title>The genome of Laccaria bicolor provides insights into mycorrhizal symbiosis.</title>
        <authorList>
            <person name="Martin F."/>
            <person name="Aerts A."/>
            <person name="Ahren D."/>
            <person name="Brun A."/>
            <person name="Danchin E.G.J."/>
            <person name="Duchaussoy F."/>
            <person name="Gibon J."/>
            <person name="Kohler A."/>
            <person name="Lindquist E."/>
            <person name="Pereda V."/>
            <person name="Salamov A."/>
            <person name="Shapiro H.J."/>
            <person name="Wuyts J."/>
            <person name="Blaudez D."/>
            <person name="Buee M."/>
            <person name="Brokstein P."/>
            <person name="Canbaeck B."/>
            <person name="Cohen D."/>
            <person name="Courty P.E."/>
            <person name="Coutinho P.M."/>
            <person name="Delaruelle C."/>
            <person name="Detter J.C."/>
            <person name="Deveau A."/>
            <person name="DiFazio S."/>
            <person name="Duplessis S."/>
            <person name="Fraissinet-Tachet L."/>
            <person name="Lucic E."/>
            <person name="Frey-Klett P."/>
            <person name="Fourrey C."/>
            <person name="Feussner I."/>
            <person name="Gay G."/>
            <person name="Grimwood J."/>
            <person name="Hoegger P.J."/>
            <person name="Jain P."/>
            <person name="Kilaru S."/>
            <person name="Labbe J."/>
            <person name="Lin Y.C."/>
            <person name="Legue V."/>
            <person name="Le Tacon F."/>
            <person name="Marmeisse R."/>
            <person name="Melayah D."/>
            <person name="Montanini B."/>
            <person name="Muratet M."/>
            <person name="Nehls U."/>
            <person name="Niculita-Hirzel H."/>
            <person name="Oudot-Le Secq M.P."/>
            <person name="Peter M."/>
            <person name="Quesneville H."/>
            <person name="Rajashekar B."/>
            <person name="Reich M."/>
            <person name="Rouhier N."/>
            <person name="Schmutz J."/>
            <person name="Yin T."/>
            <person name="Chalot M."/>
            <person name="Henrissat B."/>
            <person name="Kuees U."/>
            <person name="Lucas S."/>
            <person name="Van de Peer Y."/>
            <person name="Podila G.K."/>
            <person name="Polle A."/>
            <person name="Pukkila P.J."/>
            <person name="Richardson P.M."/>
            <person name="Rouze P."/>
            <person name="Sanders I.R."/>
            <person name="Stajich J.E."/>
            <person name="Tunlid A."/>
            <person name="Tuskan G."/>
            <person name="Grigoriev I.V."/>
        </authorList>
    </citation>
    <scope>NUCLEOTIDE SEQUENCE [LARGE SCALE GENOMIC DNA]</scope>
    <source>
        <strain evidence="3">S238N-H82 / ATCC MYA-4686</strain>
    </source>
</reference>
<evidence type="ECO:0000256" key="1">
    <source>
        <dbReference type="SAM" id="MobiDB-lite"/>
    </source>
</evidence>
<keyword evidence="3" id="KW-1185">Reference proteome</keyword>
<feature type="compositionally biased region" description="Polar residues" evidence="1">
    <location>
        <begin position="71"/>
        <end position="88"/>
    </location>
</feature>
<proteinExistence type="predicted"/>
<protein>
    <submittedName>
        <fullName evidence="2">Predicted protein</fullName>
    </submittedName>
</protein>
<dbReference type="RefSeq" id="XP_001888172.1">
    <property type="nucleotide sequence ID" value="XM_001888137.1"/>
</dbReference>
<organism evidence="3">
    <name type="scientific">Laccaria bicolor (strain S238N-H82 / ATCC MYA-4686)</name>
    <name type="common">Bicoloured deceiver</name>
    <name type="synonym">Laccaria laccata var. bicolor</name>
    <dbReference type="NCBI Taxonomy" id="486041"/>
    <lineage>
        <taxon>Eukaryota</taxon>
        <taxon>Fungi</taxon>
        <taxon>Dikarya</taxon>
        <taxon>Basidiomycota</taxon>
        <taxon>Agaricomycotina</taxon>
        <taxon>Agaricomycetes</taxon>
        <taxon>Agaricomycetidae</taxon>
        <taxon>Agaricales</taxon>
        <taxon>Agaricineae</taxon>
        <taxon>Hydnangiaceae</taxon>
        <taxon>Laccaria</taxon>
    </lineage>
</organism>
<evidence type="ECO:0000313" key="2">
    <source>
        <dbReference type="EMBL" id="EDR01130.1"/>
    </source>
</evidence>
<name>B0DW67_LACBS</name>
<gene>
    <name evidence="2" type="ORF">LACBIDRAFT_333522</name>
</gene>